<sequence length="434" mass="48756">MTHHQIPVAPGLPLIGSLFPMIRDTEGFLAAQYRRLGPCFRVSVLNTSMVVLGGPTAAEVMAGNTGELDAWKVWEGMIREFGGRQVLTMLEGAEHQKYRAATRNGFARSRVLEQLPLVMNLTREALDRTNVSGHLKVVPFAQRLVADCIGTLTLGRKPGVHLADFMTYWHTQLAVQLVKSARPSALRRPAYLKARASARAFAQEVLGQDARAMTSTYVDDLRTLARTQPELMNDEELLFMMLIPYVAGLDTVVNVLSLSLYELYRRPEVLARVREEARPLVEAGLPAARLRELKVLHAVVLEVMRLYPIANNLLRYATRDFEVQGFPVRQGEQVLMALFASQWDPDLFRNPDQFDVDRFLDPRNEHRQKGAFQPYGSGAHTCLGAGMAEALLASILATVVTHGRFELYPKAFRMRPFHSANLSPDLRLTLRRLQ</sequence>
<keyword evidence="1" id="KW-0479">Metal-binding</keyword>
<dbReference type="PRINTS" id="PR00385">
    <property type="entry name" value="P450"/>
</dbReference>
<feature type="binding site" description="axial binding residue" evidence="1">
    <location>
        <position position="382"/>
    </location>
    <ligand>
        <name>heme</name>
        <dbReference type="ChEBI" id="CHEBI:30413"/>
    </ligand>
    <ligandPart>
        <name>Fe</name>
        <dbReference type="ChEBI" id="CHEBI:18248"/>
    </ligandPart>
</feature>
<dbReference type="Proteomes" id="UP000635726">
    <property type="component" value="Unassembled WGS sequence"/>
</dbReference>
<name>A0A917P976_9DEIO</name>
<dbReference type="PANTHER" id="PTHR24305:SF223">
    <property type="entry name" value="CYTOCHROME P450-DIT2"/>
    <property type="match status" value="1"/>
</dbReference>
<protein>
    <submittedName>
        <fullName evidence="2">Cytochrome P450</fullName>
    </submittedName>
</protein>
<dbReference type="EMBL" id="BMOE01000002">
    <property type="protein sequence ID" value="GGJ67356.1"/>
    <property type="molecule type" value="Genomic_DNA"/>
</dbReference>
<dbReference type="AlphaFoldDB" id="A0A917P976"/>
<dbReference type="InterPro" id="IPR050121">
    <property type="entry name" value="Cytochrome_P450_monoxygenase"/>
</dbReference>
<dbReference type="GO" id="GO:0020037">
    <property type="term" value="F:heme binding"/>
    <property type="evidence" value="ECO:0007669"/>
    <property type="project" value="InterPro"/>
</dbReference>
<dbReference type="GO" id="GO:0005506">
    <property type="term" value="F:iron ion binding"/>
    <property type="evidence" value="ECO:0007669"/>
    <property type="project" value="InterPro"/>
</dbReference>
<evidence type="ECO:0000313" key="2">
    <source>
        <dbReference type="EMBL" id="GGJ67356.1"/>
    </source>
</evidence>
<dbReference type="GO" id="GO:0016705">
    <property type="term" value="F:oxidoreductase activity, acting on paired donors, with incorporation or reduction of molecular oxygen"/>
    <property type="evidence" value="ECO:0007669"/>
    <property type="project" value="InterPro"/>
</dbReference>
<dbReference type="InterPro" id="IPR001128">
    <property type="entry name" value="Cyt_P450"/>
</dbReference>
<dbReference type="Pfam" id="PF00067">
    <property type="entry name" value="p450"/>
    <property type="match status" value="1"/>
</dbReference>
<evidence type="ECO:0000256" key="1">
    <source>
        <dbReference type="PIRSR" id="PIRSR602401-1"/>
    </source>
</evidence>
<reference evidence="2" key="1">
    <citation type="journal article" date="2014" name="Int. J. Syst. Evol. Microbiol.">
        <title>Complete genome sequence of Corynebacterium casei LMG S-19264T (=DSM 44701T), isolated from a smear-ripened cheese.</title>
        <authorList>
            <consortium name="US DOE Joint Genome Institute (JGI-PGF)"/>
            <person name="Walter F."/>
            <person name="Albersmeier A."/>
            <person name="Kalinowski J."/>
            <person name="Ruckert C."/>
        </authorList>
    </citation>
    <scope>NUCLEOTIDE SEQUENCE</scope>
    <source>
        <strain evidence="2">JCM 14371</strain>
    </source>
</reference>
<dbReference type="SUPFAM" id="SSF48264">
    <property type="entry name" value="Cytochrome P450"/>
    <property type="match status" value="1"/>
</dbReference>
<gene>
    <name evidence="2" type="primary">cyp136</name>
    <name evidence="2" type="ORF">GCM10008939_09520</name>
</gene>
<dbReference type="CDD" id="cd00302">
    <property type="entry name" value="cytochrome_P450"/>
    <property type="match status" value="1"/>
</dbReference>
<keyword evidence="1" id="KW-0408">Iron</keyword>
<evidence type="ECO:0000313" key="3">
    <source>
        <dbReference type="Proteomes" id="UP000635726"/>
    </source>
</evidence>
<comment type="caution">
    <text evidence="2">The sequence shown here is derived from an EMBL/GenBank/DDBJ whole genome shotgun (WGS) entry which is preliminary data.</text>
</comment>
<proteinExistence type="predicted"/>
<organism evidence="2 3">
    <name type="scientific">Deinococcus aquiradiocola</name>
    <dbReference type="NCBI Taxonomy" id="393059"/>
    <lineage>
        <taxon>Bacteria</taxon>
        <taxon>Thermotogati</taxon>
        <taxon>Deinococcota</taxon>
        <taxon>Deinococci</taxon>
        <taxon>Deinococcales</taxon>
        <taxon>Deinococcaceae</taxon>
        <taxon>Deinococcus</taxon>
    </lineage>
</organism>
<dbReference type="Gene3D" id="1.10.630.10">
    <property type="entry name" value="Cytochrome P450"/>
    <property type="match status" value="1"/>
</dbReference>
<dbReference type="GO" id="GO:0004497">
    <property type="term" value="F:monooxygenase activity"/>
    <property type="evidence" value="ECO:0007669"/>
    <property type="project" value="InterPro"/>
</dbReference>
<accession>A0A917P976</accession>
<dbReference type="InterPro" id="IPR036396">
    <property type="entry name" value="Cyt_P450_sf"/>
</dbReference>
<comment type="cofactor">
    <cofactor evidence="1">
        <name>heme</name>
        <dbReference type="ChEBI" id="CHEBI:30413"/>
    </cofactor>
</comment>
<dbReference type="PANTHER" id="PTHR24305">
    <property type="entry name" value="CYTOCHROME P450"/>
    <property type="match status" value="1"/>
</dbReference>
<dbReference type="RefSeq" id="WP_188961124.1">
    <property type="nucleotide sequence ID" value="NZ_BMOE01000002.1"/>
</dbReference>
<dbReference type="InterPro" id="IPR002401">
    <property type="entry name" value="Cyt_P450_E_grp-I"/>
</dbReference>
<reference evidence="2" key="2">
    <citation type="submission" date="2020-09" db="EMBL/GenBank/DDBJ databases">
        <authorList>
            <person name="Sun Q."/>
            <person name="Ohkuma M."/>
        </authorList>
    </citation>
    <scope>NUCLEOTIDE SEQUENCE</scope>
    <source>
        <strain evidence="2">JCM 14371</strain>
    </source>
</reference>
<dbReference type="PRINTS" id="PR00463">
    <property type="entry name" value="EP450I"/>
</dbReference>
<keyword evidence="3" id="KW-1185">Reference proteome</keyword>
<keyword evidence="1" id="KW-0349">Heme</keyword>